<keyword evidence="19" id="KW-1185">Reference proteome</keyword>
<keyword evidence="10 14" id="KW-0472">Membrane</keyword>
<dbReference type="InterPro" id="IPR003439">
    <property type="entry name" value="ABC_transporter-like_ATP-bd"/>
</dbReference>
<feature type="compositionally biased region" description="Low complexity" evidence="13">
    <location>
        <begin position="731"/>
        <end position="740"/>
    </location>
</feature>
<feature type="region of interest" description="Disordered" evidence="13">
    <location>
        <begin position="727"/>
        <end position="760"/>
    </location>
</feature>
<dbReference type="GO" id="GO:0016887">
    <property type="term" value="F:ATP hydrolysis activity"/>
    <property type="evidence" value="ECO:0007669"/>
    <property type="project" value="InterPro"/>
</dbReference>
<proteinExistence type="inferred from homology"/>
<evidence type="ECO:0000256" key="11">
    <source>
        <dbReference type="ARBA" id="ARBA00043264"/>
    </source>
</evidence>
<keyword evidence="6" id="KW-0645">Protease</keyword>
<feature type="transmembrane region" description="Helical" evidence="14">
    <location>
        <begin position="282"/>
        <end position="303"/>
    </location>
</feature>
<evidence type="ECO:0000256" key="5">
    <source>
        <dbReference type="ARBA" id="ARBA00022741"/>
    </source>
</evidence>
<dbReference type="GO" id="GO:0005886">
    <property type="term" value="C:plasma membrane"/>
    <property type="evidence" value="ECO:0007669"/>
    <property type="project" value="UniProtKB-SubCell"/>
</dbReference>
<evidence type="ECO:0000256" key="7">
    <source>
        <dbReference type="ARBA" id="ARBA00022840"/>
    </source>
</evidence>
<dbReference type="InterPro" id="IPR017871">
    <property type="entry name" value="ABC_transporter-like_CS"/>
</dbReference>
<evidence type="ECO:0000256" key="8">
    <source>
        <dbReference type="ARBA" id="ARBA00022927"/>
    </source>
</evidence>
<reference evidence="18 19" key="1">
    <citation type="journal article" date="2014" name="J. Biotechnol.">
        <title>Complete genome sequence of the actinobacterium Amycolatopsis japonica MG417-CF17(T) (=DSM 44213T) producing (S,S)-N,N'-ethylenediaminedisuccinic acid.</title>
        <authorList>
            <person name="Stegmann E."/>
            <person name="Albersmeier A."/>
            <person name="Spohn M."/>
            <person name="Gert H."/>
            <person name="Weber T."/>
            <person name="Wohlleben W."/>
            <person name="Kalinowski J."/>
            <person name="Ruckert C."/>
        </authorList>
    </citation>
    <scope>NUCLEOTIDE SEQUENCE [LARGE SCALE GENOMIC DNA]</scope>
    <source>
        <strain evidence="19">MG417-CF17 (DSM 44213)</strain>
    </source>
</reference>
<dbReference type="Gene3D" id="3.40.50.300">
    <property type="entry name" value="P-loop containing nucleotide triphosphate hydrolases"/>
    <property type="match status" value="1"/>
</dbReference>
<keyword evidence="5" id="KW-0547">Nucleotide-binding</keyword>
<keyword evidence="4 14" id="KW-0812">Transmembrane</keyword>
<dbReference type="AlphaFoldDB" id="A0A075UPL7"/>
<dbReference type="EMBL" id="CP008953">
    <property type="protein sequence ID" value="AIG74346.1"/>
    <property type="molecule type" value="Genomic_DNA"/>
</dbReference>
<dbReference type="GO" id="GO:0015031">
    <property type="term" value="P:protein transport"/>
    <property type="evidence" value="ECO:0007669"/>
    <property type="project" value="UniProtKB-KW"/>
</dbReference>
<evidence type="ECO:0000259" key="15">
    <source>
        <dbReference type="PROSITE" id="PS50893"/>
    </source>
</evidence>
<evidence type="ECO:0000256" key="9">
    <source>
        <dbReference type="ARBA" id="ARBA00022989"/>
    </source>
</evidence>
<feature type="domain" description="ABC transporter" evidence="15">
    <location>
        <begin position="486"/>
        <end position="719"/>
    </location>
</feature>
<keyword evidence="9 14" id="KW-1133">Transmembrane helix</keyword>
<dbReference type="PROSITE" id="PS00211">
    <property type="entry name" value="ABC_TRANSPORTER_1"/>
    <property type="match status" value="1"/>
</dbReference>
<dbReference type="GO" id="GO:0006508">
    <property type="term" value="P:proteolysis"/>
    <property type="evidence" value="ECO:0007669"/>
    <property type="project" value="InterPro"/>
</dbReference>
<evidence type="ECO:0000313" key="18">
    <source>
        <dbReference type="EMBL" id="AIG74346.1"/>
    </source>
</evidence>
<comment type="subcellular location">
    <subcellularLocation>
        <location evidence="1">Cell membrane</location>
        <topology evidence="1">Multi-pass membrane protein</topology>
    </subcellularLocation>
</comment>
<evidence type="ECO:0008006" key="20">
    <source>
        <dbReference type="Google" id="ProtNLM"/>
    </source>
</evidence>
<keyword evidence="6" id="KW-0788">Thiol protease</keyword>
<evidence type="ECO:0000256" key="12">
    <source>
        <dbReference type="ARBA" id="ARBA00061644"/>
    </source>
</evidence>
<dbReference type="PROSITE" id="PS50990">
    <property type="entry name" value="PEPTIDASE_C39"/>
    <property type="match status" value="1"/>
</dbReference>
<dbReference type="SUPFAM" id="SSF52540">
    <property type="entry name" value="P-loop containing nucleoside triphosphate hydrolases"/>
    <property type="match status" value="1"/>
</dbReference>
<dbReference type="GO" id="GO:0140359">
    <property type="term" value="F:ABC-type transporter activity"/>
    <property type="evidence" value="ECO:0007669"/>
    <property type="project" value="InterPro"/>
</dbReference>
<keyword evidence="6" id="KW-0378">Hydrolase</keyword>
<evidence type="ECO:0000259" key="16">
    <source>
        <dbReference type="PROSITE" id="PS50929"/>
    </source>
</evidence>
<evidence type="ECO:0000256" key="2">
    <source>
        <dbReference type="ARBA" id="ARBA00022448"/>
    </source>
</evidence>
<dbReference type="KEGG" id="aja:AJAP_07145"/>
<dbReference type="GO" id="GO:0043213">
    <property type="term" value="P:bacteriocin transport"/>
    <property type="evidence" value="ECO:0007669"/>
    <property type="project" value="UniProtKB-KW"/>
</dbReference>
<dbReference type="CDD" id="cd18779">
    <property type="entry name" value="ABC_6TM_T1SS_like"/>
    <property type="match status" value="1"/>
</dbReference>
<keyword evidence="8" id="KW-0653">Protein transport</keyword>
<dbReference type="STRING" id="208439.AJAP_07145"/>
<evidence type="ECO:0000256" key="6">
    <source>
        <dbReference type="ARBA" id="ARBA00022807"/>
    </source>
</evidence>
<dbReference type="SUPFAM" id="SSF90123">
    <property type="entry name" value="ABC transporter transmembrane region"/>
    <property type="match status" value="1"/>
</dbReference>
<sequence length="760" mass="80836">MTRTGSLTRPRSRVPLVLQSSNAECGLACLSMILGYHRRPTPVRELRELSAPGRDGVSAGGLLRAGRACGLRMKGYAASPEAFGTVGLPAIAHWEGNHFVVVERLSPRRVDIVDPRRGRRRLTSEEFRNGLGRAVLSAGPGDEFAPRSAPGEPFWRTYARSLWQLPGTVALLLQVLAVSIVAQALVVAMPLATRTVVDDLPALRSTELLPLMGIGIAVVAVAQLITTLLRSSLLVHLQGRLDTAALLGFSAHLFRLPLRFFEQRSTGDLVTRFGSIAMLRDLMTGQTLGSLLDAVLVLGYLGVLAALDLPVALAVLGVLAAVVVLLIATTRSVRERMAADLATQAETQGYLVESLEGIATYKAAAAEDRALGRLGHLLSGWMSATLGRTYLAAVVDAVTTALRVLTPLLVLWLCATRVLAGTMTPGTMLAVAWLASAIVSPLATVVANGQRLQLAGAQLQRLADVLDSPPERSDPAAAGHRLDGRIDLEQVGFRYDLYSPPVLHDISVRVQPGEKVAVVGATGSGKTTLGMVLLGLYSPTSGHISFDGIGAADLDPRALRAQIGVVPQEPFVFAGTIADNITLRDTTVPTEEIERAARLACLHEEIAAMPMGYRTQLAQRGSGLSGGQRQRLALARALVREPRILLLDEATSHLDAATEASIHHNLAGLRCVQIVIAHRLSTVRDADQILVLHHGRIAEHGTHTDLLAHGEHYARLVAAQIDQAPNGRGTGVTVEPVTPVSQLTAPAGGENHTPPDTGRR</sequence>
<dbReference type="MEROPS" id="C39.005"/>
<dbReference type="InterPro" id="IPR005074">
    <property type="entry name" value="Peptidase_C39"/>
</dbReference>
<name>A0A075UPL7_9PSEU</name>
<dbReference type="HOGENOM" id="CLU_000604_84_3_11"/>
<dbReference type="Proteomes" id="UP000028492">
    <property type="component" value="Chromosome"/>
</dbReference>
<feature type="transmembrane region" description="Helical" evidence="14">
    <location>
        <begin position="165"/>
        <end position="188"/>
    </location>
</feature>
<dbReference type="GO" id="GO:0005524">
    <property type="term" value="F:ATP binding"/>
    <property type="evidence" value="ECO:0007669"/>
    <property type="project" value="UniProtKB-KW"/>
</dbReference>
<feature type="transmembrane region" description="Helical" evidence="14">
    <location>
        <begin position="390"/>
        <end position="413"/>
    </location>
</feature>
<dbReference type="PANTHER" id="PTHR24221">
    <property type="entry name" value="ATP-BINDING CASSETTE SUB-FAMILY B"/>
    <property type="match status" value="1"/>
</dbReference>
<dbReference type="Pfam" id="PF03412">
    <property type="entry name" value="Peptidase_C39"/>
    <property type="match status" value="1"/>
</dbReference>
<evidence type="ECO:0000256" key="13">
    <source>
        <dbReference type="SAM" id="MobiDB-lite"/>
    </source>
</evidence>
<keyword evidence="3" id="KW-1003">Cell membrane</keyword>
<dbReference type="RefSeq" id="WP_158509785.1">
    <property type="nucleotide sequence ID" value="NZ_CP008953.1"/>
</dbReference>
<keyword evidence="11" id="KW-0080">Bacteriocin transport</keyword>
<dbReference type="InterPro" id="IPR039421">
    <property type="entry name" value="Type_1_exporter"/>
</dbReference>
<keyword evidence="7" id="KW-0067">ATP-binding</keyword>
<dbReference type="Gene3D" id="3.90.70.10">
    <property type="entry name" value="Cysteine proteinases"/>
    <property type="match status" value="1"/>
</dbReference>
<dbReference type="eggNOG" id="COG2274">
    <property type="taxonomic scope" value="Bacteria"/>
</dbReference>
<dbReference type="InterPro" id="IPR036640">
    <property type="entry name" value="ABC1_TM_sf"/>
</dbReference>
<evidence type="ECO:0000256" key="10">
    <source>
        <dbReference type="ARBA" id="ARBA00023136"/>
    </source>
</evidence>
<evidence type="ECO:0000313" key="19">
    <source>
        <dbReference type="Proteomes" id="UP000028492"/>
    </source>
</evidence>
<dbReference type="PROSITE" id="PS50929">
    <property type="entry name" value="ABC_TM1F"/>
    <property type="match status" value="1"/>
</dbReference>
<dbReference type="GO" id="GO:0034040">
    <property type="term" value="F:ATPase-coupled lipid transmembrane transporter activity"/>
    <property type="evidence" value="ECO:0007669"/>
    <property type="project" value="TreeGrafter"/>
</dbReference>
<comment type="similarity">
    <text evidence="12">Belongs to the ABC transporter superfamily. Lipid exporter (TC 3.A.1.106) family.</text>
</comment>
<dbReference type="InterPro" id="IPR011527">
    <property type="entry name" value="ABC1_TM_dom"/>
</dbReference>
<dbReference type="GO" id="GO:0008234">
    <property type="term" value="F:cysteine-type peptidase activity"/>
    <property type="evidence" value="ECO:0007669"/>
    <property type="project" value="UniProtKB-KW"/>
</dbReference>
<dbReference type="PANTHER" id="PTHR24221:SF654">
    <property type="entry name" value="ATP-BINDING CASSETTE SUB-FAMILY B MEMBER 6"/>
    <property type="match status" value="1"/>
</dbReference>
<feature type="transmembrane region" description="Helical" evidence="14">
    <location>
        <begin position="309"/>
        <end position="328"/>
    </location>
</feature>
<evidence type="ECO:0000256" key="4">
    <source>
        <dbReference type="ARBA" id="ARBA00022692"/>
    </source>
</evidence>
<feature type="transmembrane region" description="Helical" evidence="14">
    <location>
        <begin position="208"/>
        <end position="229"/>
    </location>
</feature>
<accession>A0A075UPL7</accession>
<evidence type="ECO:0000259" key="17">
    <source>
        <dbReference type="PROSITE" id="PS50990"/>
    </source>
</evidence>
<feature type="domain" description="ABC transmembrane type-1" evidence="16">
    <location>
        <begin position="175"/>
        <end position="454"/>
    </location>
</feature>
<dbReference type="InterPro" id="IPR003593">
    <property type="entry name" value="AAA+_ATPase"/>
</dbReference>
<feature type="transmembrane region" description="Helical" evidence="14">
    <location>
        <begin position="425"/>
        <end position="447"/>
    </location>
</feature>
<organism evidence="18 19">
    <name type="scientific">Amycolatopsis japonica</name>
    <dbReference type="NCBI Taxonomy" id="208439"/>
    <lineage>
        <taxon>Bacteria</taxon>
        <taxon>Bacillati</taxon>
        <taxon>Actinomycetota</taxon>
        <taxon>Actinomycetes</taxon>
        <taxon>Pseudonocardiales</taxon>
        <taxon>Pseudonocardiaceae</taxon>
        <taxon>Amycolatopsis</taxon>
        <taxon>Amycolatopsis japonica group</taxon>
    </lineage>
</organism>
<dbReference type="FunFam" id="3.40.50.300:FF:000299">
    <property type="entry name" value="ABC transporter ATP-binding protein/permease"/>
    <property type="match status" value="1"/>
</dbReference>
<dbReference type="SMART" id="SM00382">
    <property type="entry name" value="AAA"/>
    <property type="match status" value="1"/>
</dbReference>
<dbReference type="Gene3D" id="1.20.1560.10">
    <property type="entry name" value="ABC transporter type 1, transmembrane domain"/>
    <property type="match status" value="1"/>
</dbReference>
<dbReference type="PROSITE" id="PS50893">
    <property type="entry name" value="ABC_TRANSPORTER_2"/>
    <property type="match status" value="1"/>
</dbReference>
<feature type="domain" description="Peptidase C39" evidence="17">
    <location>
        <begin position="19"/>
        <end position="138"/>
    </location>
</feature>
<dbReference type="Pfam" id="PF00664">
    <property type="entry name" value="ABC_membrane"/>
    <property type="match status" value="1"/>
</dbReference>
<evidence type="ECO:0000256" key="14">
    <source>
        <dbReference type="SAM" id="Phobius"/>
    </source>
</evidence>
<evidence type="ECO:0000256" key="3">
    <source>
        <dbReference type="ARBA" id="ARBA00022475"/>
    </source>
</evidence>
<protein>
    <recommendedName>
        <fullName evidence="20">ABC transporter</fullName>
    </recommendedName>
</protein>
<evidence type="ECO:0000256" key="1">
    <source>
        <dbReference type="ARBA" id="ARBA00004651"/>
    </source>
</evidence>
<gene>
    <name evidence="18" type="ORF">AJAP_07145</name>
</gene>
<dbReference type="InterPro" id="IPR027417">
    <property type="entry name" value="P-loop_NTPase"/>
</dbReference>
<dbReference type="Pfam" id="PF00005">
    <property type="entry name" value="ABC_tran"/>
    <property type="match status" value="1"/>
</dbReference>
<keyword evidence="2" id="KW-0813">Transport</keyword>